<dbReference type="InterPro" id="IPR013094">
    <property type="entry name" value="AB_hydrolase_3"/>
</dbReference>
<organism evidence="3 4">
    <name type="scientific">Parascedosporium putredinis</name>
    <dbReference type="NCBI Taxonomy" id="1442378"/>
    <lineage>
        <taxon>Eukaryota</taxon>
        <taxon>Fungi</taxon>
        <taxon>Dikarya</taxon>
        <taxon>Ascomycota</taxon>
        <taxon>Pezizomycotina</taxon>
        <taxon>Sordariomycetes</taxon>
        <taxon>Hypocreomycetidae</taxon>
        <taxon>Microascales</taxon>
        <taxon>Microascaceae</taxon>
        <taxon>Parascedosporium</taxon>
    </lineage>
</organism>
<dbReference type="PANTHER" id="PTHR48081:SF8">
    <property type="entry name" value="ALPHA_BETA HYDROLASE FOLD-3 DOMAIN-CONTAINING PROTEIN-RELATED"/>
    <property type="match status" value="1"/>
</dbReference>
<dbReference type="Pfam" id="PF07859">
    <property type="entry name" value="Abhydrolase_3"/>
    <property type="match status" value="1"/>
</dbReference>
<dbReference type="InterPro" id="IPR029058">
    <property type="entry name" value="AB_hydrolase_fold"/>
</dbReference>
<feature type="domain" description="Alpha/beta hydrolase fold-3" evidence="2">
    <location>
        <begin position="94"/>
        <end position="196"/>
    </location>
</feature>
<keyword evidence="1" id="KW-0378">Hydrolase</keyword>
<accession>A0A9P1ME82</accession>
<reference evidence="3" key="1">
    <citation type="submission" date="2022-11" db="EMBL/GenBank/DDBJ databases">
        <authorList>
            <person name="Scott C."/>
            <person name="Bruce N."/>
        </authorList>
    </citation>
    <scope>NUCLEOTIDE SEQUENCE</scope>
</reference>
<evidence type="ECO:0000256" key="1">
    <source>
        <dbReference type="ARBA" id="ARBA00022801"/>
    </source>
</evidence>
<dbReference type="EMBL" id="CALLCH030000021">
    <property type="protein sequence ID" value="CAI4220209.1"/>
    <property type="molecule type" value="Genomic_DNA"/>
</dbReference>
<dbReference type="GO" id="GO:0016787">
    <property type="term" value="F:hydrolase activity"/>
    <property type="evidence" value="ECO:0007669"/>
    <property type="project" value="UniProtKB-KW"/>
</dbReference>
<dbReference type="PANTHER" id="PTHR48081">
    <property type="entry name" value="AB HYDROLASE SUPERFAMILY PROTEIN C4A8.06C"/>
    <property type="match status" value="1"/>
</dbReference>
<evidence type="ECO:0000259" key="2">
    <source>
        <dbReference type="Pfam" id="PF07859"/>
    </source>
</evidence>
<dbReference type="OrthoDB" id="408631at2759"/>
<proteinExistence type="predicted"/>
<name>A0A9P1ME82_9PEZI</name>
<keyword evidence="4" id="KW-1185">Reference proteome</keyword>
<dbReference type="AlphaFoldDB" id="A0A9P1ME82"/>
<dbReference type="SUPFAM" id="SSF53474">
    <property type="entry name" value="alpha/beta-Hydrolases"/>
    <property type="match status" value="1"/>
</dbReference>
<evidence type="ECO:0000313" key="4">
    <source>
        <dbReference type="Proteomes" id="UP000838763"/>
    </source>
</evidence>
<evidence type="ECO:0000313" key="3">
    <source>
        <dbReference type="EMBL" id="CAI4220209.1"/>
    </source>
</evidence>
<sequence length="469" mass="51428">MHLKEEPQYIKLVPDFKPLPKYGHLSEITPEFAAIRSAVDKAYEGDAAIPPGGPDRSKLVTEILHFPARDGHSVELKVYKSPNVVENATLVYRMHGGGWVIGNHETDGAENVYAAFNPNLIVISVDYRMAPDHPFPQPINDCYDGLQWCINNAQSLGVDPSKIILAGSSAGANLAASLALIARDEGIKGILAQILNFLACAIPNSSRKISTIIACGGDVSSAVRGRFDATEACRVYENVKPTPPLVEDAESTSVQPSAEVIDDGPLVPLQDQQGSSISLERPDLQNSRGNENIRWLHSDSLPADETRLKMLFNLYFSRIHNLRCLGFIHKPSFMHSFDKGTLIQDYGDPVVHMVAAFGASCLYFDNPQLRHLAAYPDNSVAAGVSANISWTGYPAIPLPISDENFLARIFPPQAPRMADEAFANITNTRILNLRSNTIHLVNLRFRVLRLIREHRTAEDVSSPGSISSF</sequence>
<protein>
    <recommendedName>
        <fullName evidence="2">Alpha/beta hydrolase fold-3 domain-containing protein</fullName>
    </recommendedName>
</protein>
<comment type="caution">
    <text evidence="3">The sequence shown here is derived from an EMBL/GenBank/DDBJ whole genome shotgun (WGS) entry which is preliminary data.</text>
</comment>
<dbReference type="InterPro" id="IPR050300">
    <property type="entry name" value="GDXG_lipolytic_enzyme"/>
</dbReference>
<dbReference type="Gene3D" id="3.40.50.1820">
    <property type="entry name" value="alpha/beta hydrolase"/>
    <property type="match status" value="1"/>
</dbReference>
<dbReference type="Proteomes" id="UP000838763">
    <property type="component" value="Unassembled WGS sequence"/>
</dbReference>
<dbReference type="CDD" id="cd12148">
    <property type="entry name" value="fungal_TF_MHR"/>
    <property type="match status" value="1"/>
</dbReference>
<gene>
    <name evidence="3" type="ORF">PPNO1_LOCUS9749</name>
</gene>